<feature type="chain" id="PRO_5046375509" evidence="2">
    <location>
        <begin position="30"/>
        <end position="401"/>
    </location>
</feature>
<comment type="caution">
    <text evidence="3">The sequence shown here is derived from an EMBL/GenBank/DDBJ whole genome shotgun (WGS) entry which is preliminary data.</text>
</comment>
<feature type="signal peptide" evidence="2">
    <location>
        <begin position="1"/>
        <end position="29"/>
    </location>
</feature>
<evidence type="ECO:0000313" key="3">
    <source>
        <dbReference type="EMBL" id="GAA3773483.1"/>
    </source>
</evidence>
<protein>
    <submittedName>
        <fullName evidence="3">ScyD/ScyE family protein</fullName>
    </submittedName>
</protein>
<dbReference type="SUPFAM" id="SSF63829">
    <property type="entry name" value="Calcium-dependent phosphotriesterase"/>
    <property type="match status" value="2"/>
</dbReference>
<keyword evidence="2" id="KW-0732">Signal</keyword>
<accession>A0ABP7GQV0</accession>
<sequence>MRLQRLRTLAVLGGGVILLCGLVAGPASADEPAYTVVASGLNNPRNLTTSPDGGLYVAEAGTGGPQSDSCFVASAGANVCPGDTGSITKITAGAHGWHQQRVLTGLPSLAPPPGSTDPRSGADTSGTDAAGPSGLVVTGQRYTVAVGFGAGCGTEGSGGAGPDPSCNPAAEHSLSPLFGTLVSGAFPSHSGPRVLADIATHEFATNPIDNPDSNPVFVSRSGSNYVVADAGGNTIVRASASGQMTTVAQFPSVMVQNPFAPEGVMMPMQFVATSAVQGPDGALYVSQLTGFPFPQGGSTIWRVQAGHAPTAYATGLTNVTSLAFAPDGSLYAVEIYEHGLLAGGPGALVHIPRGGGTATVVAGGLPAPYGVALQAGSAYVTTNSSSPSVGQVIRIPLGADD</sequence>
<evidence type="ECO:0000313" key="4">
    <source>
        <dbReference type="Proteomes" id="UP001500540"/>
    </source>
</evidence>
<dbReference type="Proteomes" id="UP001500540">
    <property type="component" value="Unassembled WGS sequence"/>
</dbReference>
<dbReference type="EMBL" id="BAABAF010000009">
    <property type="protein sequence ID" value="GAA3773483.1"/>
    <property type="molecule type" value="Genomic_DNA"/>
</dbReference>
<reference evidence="4" key="1">
    <citation type="journal article" date="2019" name="Int. J. Syst. Evol. Microbiol.">
        <title>The Global Catalogue of Microorganisms (GCM) 10K type strain sequencing project: providing services to taxonomists for standard genome sequencing and annotation.</title>
        <authorList>
            <consortium name="The Broad Institute Genomics Platform"/>
            <consortium name="The Broad Institute Genome Sequencing Center for Infectious Disease"/>
            <person name="Wu L."/>
            <person name="Ma J."/>
        </authorList>
    </citation>
    <scope>NUCLEOTIDE SEQUENCE [LARGE SCALE GENOMIC DNA]</scope>
    <source>
        <strain evidence="4">JCM 16950</strain>
    </source>
</reference>
<dbReference type="InterPro" id="IPR048031">
    <property type="entry name" value="ScyD/ScyE-like"/>
</dbReference>
<keyword evidence="4" id="KW-1185">Reference proteome</keyword>
<feature type="region of interest" description="Disordered" evidence="1">
    <location>
        <begin position="104"/>
        <end position="134"/>
    </location>
</feature>
<dbReference type="NCBIfam" id="NF033206">
    <property type="entry name" value="ScyE_fam"/>
    <property type="match status" value="1"/>
</dbReference>
<dbReference type="InterPro" id="IPR011042">
    <property type="entry name" value="6-blade_b-propeller_TolB-like"/>
</dbReference>
<gene>
    <name evidence="3" type="ORF">GCM10022240_26750</name>
</gene>
<dbReference type="RefSeq" id="WP_344784455.1">
    <property type="nucleotide sequence ID" value="NZ_BAABAF010000009.1"/>
</dbReference>
<proteinExistence type="predicted"/>
<evidence type="ECO:0000256" key="2">
    <source>
        <dbReference type="SAM" id="SignalP"/>
    </source>
</evidence>
<dbReference type="Gene3D" id="2.120.10.30">
    <property type="entry name" value="TolB, C-terminal domain"/>
    <property type="match status" value="1"/>
</dbReference>
<name>A0ABP7GQV0_9MICO</name>
<evidence type="ECO:0000256" key="1">
    <source>
        <dbReference type="SAM" id="MobiDB-lite"/>
    </source>
</evidence>
<organism evidence="3 4">
    <name type="scientific">Microbacterium kribbense</name>
    <dbReference type="NCBI Taxonomy" id="433645"/>
    <lineage>
        <taxon>Bacteria</taxon>
        <taxon>Bacillati</taxon>
        <taxon>Actinomycetota</taxon>
        <taxon>Actinomycetes</taxon>
        <taxon>Micrococcales</taxon>
        <taxon>Microbacteriaceae</taxon>
        <taxon>Microbacterium</taxon>
    </lineage>
</organism>